<name>A0A1H2V8M6_9BACL</name>
<dbReference type="AlphaFoldDB" id="A0A1H2V8M6"/>
<dbReference type="InterPro" id="IPR050695">
    <property type="entry name" value="N-acetylmuramoyl_amidase_3"/>
</dbReference>
<feature type="domain" description="SPOR" evidence="2">
    <location>
        <begin position="188"/>
        <end position="267"/>
    </location>
</feature>
<evidence type="ECO:0000256" key="1">
    <source>
        <dbReference type="ARBA" id="ARBA00022801"/>
    </source>
</evidence>
<accession>A0A1H2V8M6</accession>
<dbReference type="STRING" id="1048340.SAMN05444487_10526"/>
<dbReference type="Gene3D" id="3.30.70.1070">
    <property type="entry name" value="Sporulation related repeat"/>
    <property type="match status" value="1"/>
</dbReference>
<dbReference type="InterPro" id="IPR002508">
    <property type="entry name" value="MurNAc-LAA_cat"/>
</dbReference>
<dbReference type="GO" id="GO:0042834">
    <property type="term" value="F:peptidoglycan binding"/>
    <property type="evidence" value="ECO:0007669"/>
    <property type="project" value="InterPro"/>
</dbReference>
<dbReference type="Pfam" id="PF05036">
    <property type="entry name" value="SPOR"/>
    <property type="match status" value="1"/>
</dbReference>
<reference evidence="3 4" key="1">
    <citation type="submission" date="2016-10" db="EMBL/GenBank/DDBJ databases">
        <authorList>
            <person name="de Groot N.N."/>
        </authorList>
    </citation>
    <scope>NUCLEOTIDE SEQUENCE [LARGE SCALE GENOMIC DNA]</scope>
    <source>
        <strain evidence="3 4">DSM 45610</strain>
    </source>
</reference>
<dbReference type="PANTHER" id="PTHR30404">
    <property type="entry name" value="N-ACETYLMURAMOYL-L-ALANINE AMIDASE"/>
    <property type="match status" value="1"/>
</dbReference>
<proteinExistence type="predicted"/>
<dbReference type="GO" id="GO:0030288">
    <property type="term" value="C:outer membrane-bounded periplasmic space"/>
    <property type="evidence" value="ECO:0007669"/>
    <property type="project" value="TreeGrafter"/>
</dbReference>
<dbReference type="Gene3D" id="3.40.630.40">
    <property type="entry name" value="Zn-dependent exopeptidases"/>
    <property type="match status" value="1"/>
</dbReference>
<sequence length="267" mass="29505">MIYLTKLILDPGHGGADSGAVNGSYKEKDFTLTISLKVRDYLQDHYEVTILMTRTTDKTVSLSERTNYANANNGDYFCSIHINSGGGSGWESYIYNGSVSNFTINAQKTIHSTVIEAIHSKYNVKDRGKKEANFHVLREADMPAILLENLFIDTSADLALLRSSTFTDDLAKSIAIGIAKALSLREKNHMVTLYRVIAGSFSYVTGAKSRQAFLEEKGIEAFIIRANVDGNTRYRVQAGAFSHRENAEARLAEVKAIGIDDAYILTD</sequence>
<evidence type="ECO:0000259" key="2">
    <source>
        <dbReference type="PROSITE" id="PS51724"/>
    </source>
</evidence>
<dbReference type="Proteomes" id="UP000198534">
    <property type="component" value="Unassembled WGS sequence"/>
</dbReference>
<dbReference type="PROSITE" id="PS51724">
    <property type="entry name" value="SPOR"/>
    <property type="match status" value="1"/>
</dbReference>
<organism evidence="3 4">
    <name type="scientific">Marininema mesophilum</name>
    <dbReference type="NCBI Taxonomy" id="1048340"/>
    <lineage>
        <taxon>Bacteria</taxon>
        <taxon>Bacillati</taxon>
        <taxon>Bacillota</taxon>
        <taxon>Bacilli</taxon>
        <taxon>Bacillales</taxon>
        <taxon>Thermoactinomycetaceae</taxon>
        <taxon>Marininema</taxon>
    </lineage>
</organism>
<dbReference type="SUPFAM" id="SSF110997">
    <property type="entry name" value="Sporulation related repeat"/>
    <property type="match status" value="1"/>
</dbReference>
<dbReference type="InterPro" id="IPR007730">
    <property type="entry name" value="SPOR-like_dom"/>
</dbReference>
<dbReference type="RefSeq" id="WP_245726269.1">
    <property type="nucleotide sequence ID" value="NZ_FNNQ01000005.1"/>
</dbReference>
<dbReference type="SUPFAM" id="SSF53187">
    <property type="entry name" value="Zn-dependent exopeptidases"/>
    <property type="match status" value="1"/>
</dbReference>
<keyword evidence="1" id="KW-0378">Hydrolase</keyword>
<dbReference type="GO" id="GO:0009253">
    <property type="term" value="P:peptidoglycan catabolic process"/>
    <property type="evidence" value="ECO:0007669"/>
    <property type="project" value="InterPro"/>
</dbReference>
<dbReference type="Pfam" id="PF01520">
    <property type="entry name" value="Amidase_3"/>
    <property type="match status" value="1"/>
</dbReference>
<dbReference type="EMBL" id="FNNQ01000005">
    <property type="protein sequence ID" value="SDW64691.1"/>
    <property type="molecule type" value="Genomic_DNA"/>
</dbReference>
<gene>
    <name evidence="3" type="ORF">SAMN05444487_10526</name>
</gene>
<dbReference type="InterPro" id="IPR036680">
    <property type="entry name" value="SPOR-like_sf"/>
</dbReference>
<dbReference type="PANTHER" id="PTHR30404:SF0">
    <property type="entry name" value="N-ACETYLMURAMOYL-L-ALANINE AMIDASE AMIC"/>
    <property type="match status" value="1"/>
</dbReference>
<protein>
    <submittedName>
        <fullName evidence="3">N-acetylmuramoyl-L-alanine amidase</fullName>
    </submittedName>
</protein>
<dbReference type="GO" id="GO:0008745">
    <property type="term" value="F:N-acetylmuramoyl-L-alanine amidase activity"/>
    <property type="evidence" value="ECO:0007669"/>
    <property type="project" value="InterPro"/>
</dbReference>
<evidence type="ECO:0000313" key="4">
    <source>
        <dbReference type="Proteomes" id="UP000198534"/>
    </source>
</evidence>
<keyword evidence="4" id="KW-1185">Reference proteome</keyword>
<dbReference type="CDD" id="cd02696">
    <property type="entry name" value="MurNAc-LAA"/>
    <property type="match status" value="1"/>
</dbReference>
<dbReference type="SMART" id="SM00646">
    <property type="entry name" value="Ami_3"/>
    <property type="match status" value="1"/>
</dbReference>
<evidence type="ECO:0000313" key="3">
    <source>
        <dbReference type="EMBL" id="SDW64691.1"/>
    </source>
</evidence>